<dbReference type="Proteomes" id="UP001500280">
    <property type="component" value="Unassembled WGS sequence"/>
</dbReference>
<dbReference type="Gene3D" id="3.30.70.1060">
    <property type="entry name" value="Dimeric alpha+beta barrel"/>
    <property type="match status" value="1"/>
</dbReference>
<dbReference type="Pfam" id="PF03795">
    <property type="entry name" value="YCII"/>
    <property type="match status" value="1"/>
</dbReference>
<evidence type="ECO:0000256" key="1">
    <source>
        <dbReference type="ARBA" id="ARBA00007689"/>
    </source>
</evidence>
<comment type="caution">
    <text evidence="3">The sequence shown here is derived from an EMBL/GenBank/DDBJ whole genome shotgun (WGS) entry which is preliminary data.</text>
</comment>
<name>A0ABN2IAB9_9ACTN</name>
<accession>A0ABN2IAB9</accession>
<keyword evidence="4" id="KW-1185">Reference proteome</keyword>
<proteinExistence type="inferred from homology"/>
<evidence type="ECO:0000313" key="3">
    <source>
        <dbReference type="EMBL" id="GAA1701036.1"/>
    </source>
</evidence>
<feature type="domain" description="YCII-related" evidence="2">
    <location>
        <begin position="14"/>
        <end position="93"/>
    </location>
</feature>
<evidence type="ECO:0000313" key="4">
    <source>
        <dbReference type="Proteomes" id="UP001500280"/>
    </source>
</evidence>
<sequence>MESLTLILLRRPANPPDLSDDESDAVQAAHLTFLDKLRTEGVMGAAGPFREQTDETLRGLCVYRVGLDEARQHAAADPAVQAGILVAEPITWWFRKGEIHLGGNMTDKL</sequence>
<dbReference type="InterPro" id="IPR011008">
    <property type="entry name" value="Dimeric_a/b-barrel"/>
</dbReference>
<evidence type="ECO:0000259" key="2">
    <source>
        <dbReference type="Pfam" id="PF03795"/>
    </source>
</evidence>
<gene>
    <name evidence="3" type="ORF">GCM10009745_55130</name>
</gene>
<comment type="similarity">
    <text evidence="1">Belongs to the YciI family.</text>
</comment>
<dbReference type="InterPro" id="IPR005545">
    <property type="entry name" value="YCII"/>
</dbReference>
<dbReference type="EMBL" id="BAAANF010000017">
    <property type="protein sequence ID" value="GAA1701036.1"/>
    <property type="molecule type" value="Genomic_DNA"/>
</dbReference>
<organism evidence="3 4">
    <name type="scientific">Kribbella yunnanensis</name>
    <dbReference type="NCBI Taxonomy" id="190194"/>
    <lineage>
        <taxon>Bacteria</taxon>
        <taxon>Bacillati</taxon>
        <taxon>Actinomycetota</taxon>
        <taxon>Actinomycetes</taxon>
        <taxon>Propionibacteriales</taxon>
        <taxon>Kribbellaceae</taxon>
        <taxon>Kribbella</taxon>
    </lineage>
</organism>
<reference evidence="3 4" key="1">
    <citation type="journal article" date="2019" name="Int. J. Syst. Evol. Microbiol.">
        <title>The Global Catalogue of Microorganisms (GCM) 10K type strain sequencing project: providing services to taxonomists for standard genome sequencing and annotation.</title>
        <authorList>
            <consortium name="The Broad Institute Genomics Platform"/>
            <consortium name="The Broad Institute Genome Sequencing Center for Infectious Disease"/>
            <person name="Wu L."/>
            <person name="Ma J."/>
        </authorList>
    </citation>
    <scope>NUCLEOTIDE SEQUENCE [LARGE SCALE GENOMIC DNA]</scope>
    <source>
        <strain evidence="3 4">JCM 14307</strain>
    </source>
</reference>
<protein>
    <recommendedName>
        <fullName evidence="2">YCII-related domain-containing protein</fullName>
    </recommendedName>
</protein>
<dbReference type="SUPFAM" id="SSF54909">
    <property type="entry name" value="Dimeric alpha+beta barrel"/>
    <property type="match status" value="1"/>
</dbReference>